<organism evidence="1 2">
    <name type="scientific">Meristemomyces frigidus</name>
    <dbReference type="NCBI Taxonomy" id="1508187"/>
    <lineage>
        <taxon>Eukaryota</taxon>
        <taxon>Fungi</taxon>
        <taxon>Dikarya</taxon>
        <taxon>Ascomycota</taxon>
        <taxon>Pezizomycotina</taxon>
        <taxon>Dothideomycetes</taxon>
        <taxon>Dothideomycetidae</taxon>
        <taxon>Mycosphaerellales</taxon>
        <taxon>Teratosphaeriaceae</taxon>
        <taxon>Meristemomyces</taxon>
    </lineage>
</organism>
<protein>
    <submittedName>
        <fullName evidence="1">Uncharacterized protein</fullName>
    </submittedName>
</protein>
<sequence length="142" mass="15313">MASQEQPPAYTASIPATTRTKTSHVLHIVETIPVRYNPLKRRGVFSGKSQTFKFEAITLAAKLSYLELVSCLAHRIGVEVDERTQQLRGVVLLMVAKERLEVTDEASWRAAREVVAARGAAGGAKVLASCSYVLGAAASDAE</sequence>
<dbReference type="AlphaFoldDB" id="A0AAN7TAE1"/>
<accession>A0AAN7TAE1</accession>
<dbReference type="Proteomes" id="UP001310890">
    <property type="component" value="Unassembled WGS sequence"/>
</dbReference>
<comment type="caution">
    <text evidence="1">The sequence shown here is derived from an EMBL/GenBank/DDBJ whole genome shotgun (WGS) entry which is preliminary data.</text>
</comment>
<reference evidence="1" key="1">
    <citation type="submission" date="2023-08" db="EMBL/GenBank/DDBJ databases">
        <title>Black Yeasts Isolated from many extreme environments.</title>
        <authorList>
            <person name="Coleine C."/>
            <person name="Stajich J.E."/>
            <person name="Selbmann L."/>
        </authorList>
    </citation>
    <scope>NUCLEOTIDE SEQUENCE</scope>
    <source>
        <strain evidence="1">CCFEE 5401</strain>
    </source>
</reference>
<evidence type="ECO:0000313" key="2">
    <source>
        <dbReference type="Proteomes" id="UP001310890"/>
    </source>
</evidence>
<evidence type="ECO:0000313" key="1">
    <source>
        <dbReference type="EMBL" id="KAK5108163.1"/>
    </source>
</evidence>
<gene>
    <name evidence="1" type="ORF">LTR62_008694</name>
</gene>
<proteinExistence type="predicted"/>
<dbReference type="EMBL" id="JAVRRL010000093">
    <property type="protein sequence ID" value="KAK5108163.1"/>
    <property type="molecule type" value="Genomic_DNA"/>
</dbReference>
<name>A0AAN7TAE1_9PEZI</name>